<protein>
    <submittedName>
        <fullName evidence="1">Uncharacterized protein</fullName>
    </submittedName>
</protein>
<reference key="2">
    <citation type="submission" date="2011-11" db="EMBL/GenBank/DDBJ databases">
        <authorList>
            <person name="Shin S.H."/>
            <person name="Kim S."/>
            <person name="Kim J.Y."/>
        </authorList>
    </citation>
    <scope>NUCLEOTIDE SEQUENCE</scope>
    <source>
        <strain>HPL-003</strain>
    </source>
</reference>
<gene>
    <name evidence="1" type="ordered locus">HPL003_19335</name>
</gene>
<name>G7W2V1_PAETH</name>
<evidence type="ECO:0000313" key="1">
    <source>
        <dbReference type="EMBL" id="AET60607.1"/>
    </source>
</evidence>
<evidence type="ECO:0000313" key="2">
    <source>
        <dbReference type="Proteomes" id="UP000005876"/>
    </source>
</evidence>
<dbReference type="KEGG" id="pta:HPL003_19335"/>
<sequence length="51" mass="5761">MKDDSDTTRLAMEQMGDADTIVLVVRATHAQTELSELIQSLLLKGKRQLWC</sequence>
<organism evidence="1 2">
    <name type="scientific">Paenibacillus terrae (strain HPL-003)</name>
    <dbReference type="NCBI Taxonomy" id="985665"/>
    <lineage>
        <taxon>Bacteria</taxon>
        <taxon>Bacillati</taxon>
        <taxon>Bacillota</taxon>
        <taxon>Bacilli</taxon>
        <taxon>Bacillales</taxon>
        <taxon>Paenibacillaceae</taxon>
        <taxon>Paenibacillus</taxon>
    </lineage>
</organism>
<dbReference type="AlphaFoldDB" id="G7W2V1"/>
<dbReference type="Proteomes" id="UP000005876">
    <property type="component" value="Chromosome"/>
</dbReference>
<accession>G7W2V1</accession>
<reference evidence="2" key="1">
    <citation type="submission" date="2011-11" db="EMBL/GenBank/DDBJ databases">
        <title>Complete sequence of Paenibacillus terrae HPL-003.</title>
        <authorList>
            <person name="Shin S.H."/>
            <person name="Kim S."/>
            <person name="Kim J.Y."/>
        </authorList>
    </citation>
    <scope>NUCLEOTIDE SEQUENCE [LARGE SCALE GENOMIC DNA]</scope>
    <source>
        <strain evidence="2">HPL-003</strain>
    </source>
</reference>
<dbReference type="STRING" id="985665.HPL003_19335"/>
<proteinExistence type="predicted"/>
<dbReference type="HOGENOM" id="CLU_3101748_0_0_9"/>
<dbReference type="EMBL" id="CP003107">
    <property type="protein sequence ID" value="AET60607.1"/>
    <property type="molecule type" value="Genomic_DNA"/>
</dbReference>
<reference evidence="1 2" key="3">
    <citation type="journal article" date="2012" name="J. Bacteriol.">
        <title>Genome Sequence of Paenibacillus terrae HPL-003, a Xylanase-Producing Bacterium Isolated from Soil Found in Forest Residue.</title>
        <authorList>
            <person name="Shin S.H."/>
            <person name="Kim S."/>
            <person name="Kim J.Y."/>
            <person name="Song H.Y."/>
            <person name="Cho S.J."/>
            <person name="Kim D.R."/>
            <person name="Lee K.I."/>
            <person name="Lim H.K."/>
            <person name="Park N.J."/>
            <person name="Hwang I.T."/>
            <person name="Yang K.S."/>
        </authorList>
    </citation>
    <scope>NUCLEOTIDE SEQUENCE [LARGE SCALE GENOMIC DNA]</scope>
    <source>
        <strain evidence="1 2">HPL-003</strain>
    </source>
</reference>